<name>A0A2J5HJ80_9EURO</name>
<evidence type="ECO:0000313" key="2">
    <source>
        <dbReference type="EMBL" id="PLN77123.1"/>
    </source>
</evidence>
<keyword evidence="3" id="KW-1185">Reference proteome</keyword>
<accession>A0A2J5HJ80</accession>
<keyword evidence="1" id="KW-0472">Membrane</keyword>
<reference evidence="3" key="1">
    <citation type="submission" date="2017-12" db="EMBL/GenBank/DDBJ databases">
        <authorList>
            <consortium name="DOE Joint Genome Institute"/>
            <person name="Mondo S.J."/>
            <person name="Kjaerbolling I."/>
            <person name="Vesth T.C."/>
            <person name="Frisvad J.C."/>
            <person name="Nybo J.L."/>
            <person name="Theobald S."/>
            <person name="Kuo A."/>
            <person name="Bowyer P."/>
            <person name="Matsuda Y."/>
            <person name="Lyhne E.K."/>
            <person name="Kogle M.E."/>
            <person name="Clum A."/>
            <person name="Lipzen A."/>
            <person name="Salamov A."/>
            <person name="Ngan C.Y."/>
            <person name="Daum C."/>
            <person name="Chiniquy J."/>
            <person name="Barry K."/>
            <person name="LaButti K."/>
            <person name="Haridas S."/>
            <person name="Simmons B.A."/>
            <person name="Magnuson J.K."/>
            <person name="Mortensen U.H."/>
            <person name="Larsen T.O."/>
            <person name="Grigoriev I.V."/>
            <person name="Baker S.E."/>
            <person name="Andersen M.R."/>
            <person name="Nordberg H.P."/>
            <person name="Cantor M.N."/>
            <person name="Hua S.X."/>
        </authorList>
    </citation>
    <scope>NUCLEOTIDE SEQUENCE [LARGE SCALE GENOMIC DNA]</scope>
    <source>
        <strain evidence="3">IBT 19404</strain>
    </source>
</reference>
<dbReference type="EMBL" id="KZ559602">
    <property type="protein sequence ID" value="PLN77123.1"/>
    <property type="molecule type" value="Genomic_DNA"/>
</dbReference>
<organism evidence="2 3">
    <name type="scientific">Aspergillus taichungensis</name>
    <dbReference type="NCBI Taxonomy" id="482145"/>
    <lineage>
        <taxon>Eukaryota</taxon>
        <taxon>Fungi</taxon>
        <taxon>Dikarya</taxon>
        <taxon>Ascomycota</taxon>
        <taxon>Pezizomycotina</taxon>
        <taxon>Eurotiomycetes</taxon>
        <taxon>Eurotiomycetidae</taxon>
        <taxon>Eurotiales</taxon>
        <taxon>Aspergillaceae</taxon>
        <taxon>Aspergillus</taxon>
        <taxon>Aspergillus subgen. Circumdati</taxon>
    </lineage>
</organism>
<proteinExistence type="predicted"/>
<sequence length="72" mass="7722">MVRPNTCLVGIDGGVTRAGKLRSVHCAALCCAFVCALLVLILLDRRAVWGNVSSSRHADSIRGILSMSMYTD</sequence>
<dbReference type="AlphaFoldDB" id="A0A2J5HJ80"/>
<dbReference type="Proteomes" id="UP000235023">
    <property type="component" value="Unassembled WGS sequence"/>
</dbReference>
<evidence type="ECO:0000313" key="3">
    <source>
        <dbReference type="Proteomes" id="UP000235023"/>
    </source>
</evidence>
<feature type="transmembrane region" description="Helical" evidence="1">
    <location>
        <begin position="22"/>
        <end position="43"/>
    </location>
</feature>
<keyword evidence="1" id="KW-1133">Transmembrane helix</keyword>
<keyword evidence="1" id="KW-0812">Transmembrane</keyword>
<protein>
    <submittedName>
        <fullName evidence="2">Uncharacterized protein</fullName>
    </submittedName>
</protein>
<gene>
    <name evidence="2" type="ORF">BDW42DRAFT_177426</name>
</gene>
<evidence type="ECO:0000256" key="1">
    <source>
        <dbReference type="SAM" id="Phobius"/>
    </source>
</evidence>